<feature type="domain" description="Phosphatidylinositol N-acetylglucosaminyltransferase subunit H conserved" evidence="4">
    <location>
        <begin position="126"/>
        <end position="192"/>
    </location>
</feature>
<feature type="transmembrane region" description="Helical" evidence="3">
    <location>
        <begin position="78"/>
        <end position="98"/>
    </location>
</feature>
<dbReference type="Proteomes" id="UP000481858">
    <property type="component" value="Unassembled WGS sequence"/>
</dbReference>
<dbReference type="EMBL" id="WUBL01000184">
    <property type="protein sequence ID" value="KAF2963746.1"/>
    <property type="molecule type" value="Genomic_DNA"/>
</dbReference>
<feature type="transmembrane region" description="Helical" evidence="3">
    <location>
        <begin position="37"/>
        <end position="58"/>
    </location>
</feature>
<dbReference type="InterPro" id="IPR044215">
    <property type="entry name" value="PIG-H"/>
</dbReference>
<comment type="pathway">
    <text evidence="1">Glycolipid biosynthesis; glycosylphosphatidylinositol-anchor biosynthesis.</text>
</comment>
<dbReference type="PANTHER" id="PTHR15231">
    <property type="entry name" value="PHOSPHATIDYLINOSITOL N-ACETYLGLUCOSAMINYLTRANSFERASE SUBUNIT H"/>
    <property type="match status" value="1"/>
</dbReference>
<keyword evidence="3" id="KW-0812">Transmembrane</keyword>
<organism evidence="5 6">
    <name type="scientific">Xylaria multiplex</name>
    <dbReference type="NCBI Taxonomy" id="323545"/>
    <lineage>
        <taxon>Eukaryota</taxon>
        <taxon>Fungi</taxon>
        <taxon>Dikarya</taxon>
        <taxon>Ascomycota</taxon>
        <taxon>Pezizomycotina</taxon>
        <taxon>Sordariomycetes</taxon>
        <taxon>Xylariomycetidae</taxon>
        <taxon>Xylariales</taxon>
        <taxon>Xylariaceae</taxon>
        <taxon>Xylaria</taxon>
    </lineage>
</organism>
<evidence type="ECO:0000256" key="3">
    <source>
        <dbReference type="SAM" id="Phobius"/>
    </source>
</evidence>
<evidence type="ECO:0000313" key="5">
    <source>
        <dbReference type="EMBL" id="KAF2963746.1"/>
    </source>
</evidence>
<proteinExistence type="inferred from homology"/>
<dbReference type="Pfam" id="PF10181">
    <property type="entry name" value="PIG-H"/>
    <property type="match status" value="1"/>
</dbReference>
<dbReference type="InParanoid" id="A0A7C8IHE1"/>
<comment type="caution">
    <text evidence="5">The sequence shown here is derived from an EMBL/GenBank/DDBJ whole genome shotgun (WGS) entry which is preliminary data.</text>
</comment>
<dbReference type="GO" id="GO:0000506">
    <property type="term" value="C:glycosylphosphatidylinositol-N-acetylglucosaminyltransferase (GPI-GnT) complex"/>
    <property type="evidence" value="ECO:0007669"/>
    <property type="project" value="InterPro"/>
</dbReference>
<gene>
    <name evidence="5" type="ORF">GQX73_g9826</name>
</gene>
<dbReference type="GO" id="GO:0006506">
    <property type="term" value="P:GPI anchor biosynthetic process"/>
    <property type="evidence" value="ECO:0007669"/>
    <property type="project" value="UniProtKB-UniPathway"/>
</dbReference>
<protein>
    <recommendedName>
        <fullName evidence="4">Phosphatidylinositol N-acetylglucosaminyltransferase subunit H conserved domain-containing protein</fullName>
    </recommendedName>
</protein>
<dbReference type="OrthoDB" id="6256716at2759"/>
<name>A0A7C8IHE1_9PEZI</name>
<comment type="similarity">
    <text evidence="2">Belongs to the PIGH family.</text>
</comment>
<reference evidence="5 6" key="1">
    <citation type="submission" date="2019-12" db="EMBL/GenBank/DDBJ databases">
        <title>Draft genome sequence of the ascomycete Xylaria multiplex DSM 110363.</title>
        <authorList>
            <person name="Buettner E."/>
            <person name="Kellner H."/>
        </authorList>
    </citation>
    <scope>NUCLEOTIDE SEQUENCE [LARGE SCALE GENOMIC DNA]</scope>
    <source>
        <strain evidence="5 6">DSM 110363</strain>
    </source>
</reference>
<sequence length="239" mass="26238">MFTTTPYLRIRRPSPTTAEFIVSTLPPPTMALRLSFYALYTARLIVGSLLLLFLYVAWAQSPYGTLPSPSPSASPLSIGALLAAILASRPGVLATELASKSPRTLAFELCAVALWAATRRLYTEESLLVLRGLGVQTSSSKGNILAGRATTRFIPTSKIQDIFINEAFLGFEVRHYLVIVVDDEPDVVVVFPKLLPRARVVESVWRGVKECLYERGTVGDRYVLEKKRERCGGGGARAY</sequence>
<evidence type="ECO:0000256" key="1">
    <source>
        <dbReference type="ARBA" id="ARBA00004687"/>
    </source>
</evidence>
<dbReference type="UniPathway" id="UPA00196"/>
<evidence type="ECO:0000313" key="6">
    <source>
        <dbReference type="Proteomes" id="UP000481858"/>
    </source>
</evidence>
<evidence type="ECO:0000259" key="4">
    <source>
        <dbReference type="Pfam" id="PF10181"/>
    </source>
</evidence>
<dbReference type="InterPro" id="IPR019328">
    <property type="entry name" value="PIGH-H_dom"/>
</dbReference>
<dbReference type="AlphaFoldDB" id="A0A7C8IHE1"/>
<evidence type="ECO:0000256" key="2">
    <source>
        <dbReference type="ARBA" id="ARBA00009610"/>
    </source>
</evidence>
<keyword evidence="3" id="KW-0472">Membrane</keyword>
<dbReference type="PANTHER" id="PTHR15231:SF1">
    <property type="entry name" value="PHOSPHATIDYLINOSITOL N-ACETYLGLUCOSAMINYLTRANSFERASE SUBUNIT H"/>
    <property type="match status" value="1"/>
</dbReference>
<accession>A0A7C8IHE1</accession>
<keyword evidence="6" id="KW-1185">Reference proteome</keyword>
<keyword evidence="3" id="KW-1133">Transmembrane helix</keyword>